<comment type="similarity">
    <text evidence="5">Belongs to the SctL stator family.</text>
</comment>
<accession>A0AAW5A0S7</accession>
<protein>
    <submittedName>
        <fullName evidence="7">HrpE/YscL family type III secretion apparatus protein</fullName>
    </submittedName>
</protein>
<feature type="coiled-coil region" evidence="6">
    <location>
        <begin position="29"/>
        <end position="60"/>
    </location>
</feature>
<keyword evidence="6" id="KW-0175">Coiled coil</keyword>
<name>A0AAW5A0S7_9PSED</name>
<dbReference type="GeneID" id="55539462"/>
<comment type="subcellular location">
    <subcellularLocation>
        <location evidence="1">Cytoplasm</location>
    </subcellularLocation>
</comment>
<dbReference type="InterPro" id="IPR009335">
    <property type="entry name" value="T3SS_HrpE/ATPase_suE"/>
</dbReference>
<evidence type="ECO:0000256" key="4">
    <source>
        <dbReference type="ARBA" id="ARBA00022927"/>
    </source>
</evidence>
<reference evidence="7 8" key="1">
    <citation type="submission" date="2019-11" db="EMBL/GenBank/DDBJ databases">
        <title>Epiphytic Pseudomonas syringae from cherry orchards.</title>
        <authorList>
            <person name="Hulin M.T."/>
        </authorList>
    </citation>
    <scope>NUCLEOTIDE SEQUENCE [LARGE SCALE GENOMIC DNA]</scope>
    <source>
        <strain evidence="7 8">PA-6-9F</strain>
    </source>
</reference>
<dbReference type="Proteomes" id="UP000814172">
    <property type="component" value="Unassembled WGS sequence"/>
</dbReference>
<evidence type="ECO:0000256" key="3">
    <source>
        <dbReference type="ARBA" id="ARBA00022490"/>
    </source>
</evidence>
<keyword evidence="3" id="KW-0963">Cytoplasm</keyword>
<evidence type="ECO:0000256" key="6">
    <source>
        <dbReference type="SAM" id="Coils"/>
    </source>
</evidence>
<organism evidence="7 8">
    <name type="scientific">Pseudomonas proteolytica</name>
    <dbReference type="NCBI Taxonomy" id="219574"/>
    <lineage>
        <taxon>Bacteria</taxon>
        <taxon>Pseudomonadati</taxon>
        <taxon>Pseudomonadota</taxon>
        <taxon>Gammaproteobacteria</taxon>
        <taxon>Pseudomonadales</taxon>
        <taxon>Pseudomonadaceae</taxon>
        <taxon>Pseudomonas</taxon>
    </lineage>
</organism>
<evidence type="ECO:0000256" key="5">
    <source>
        <dbReference type="ARBA" id="ARBA00024335"/>
    </source>
</evidence>
<dbReference type="Pfam" id="PF06188">
    <property type="entry name" value="HrpE"/>
    <property type="match status" value="1"/>
</dbReference>
<sequence length="196" mass="22446">MFCRHKIDLPKGSTAFAETLIPRETLANYAHAHNTLEHAKAQARQLLKRAEKQREKLLEQAGLEIWRRADAQFKRWEGERQAMYDNLERYASSIANQAIRLLLEDTPLPQRMAALVRQLMASQMPMVKAALLCHPQELEAARQALADHNTTLWALRADDTVKPQTLLLQTEEGDFCIDWAAMRDTFLEPGSKRLDA</sequence>
<evidence type="ECO:0000256" key="2">
    <source>
        <dbReference type="ARBA" id="ARBA00022448"/>
    </source>
</evidence>
<proteinExistence type="inferred from homology"/>
<dbReference type="InterPro" id="IPR012842">
    <property type="entry name" value="T3SS_SctL/SctL2"/>
</dbReference>
<dbReference type="EMBL" id="WKEW01000007">
    <property type="protein sequence ID" value="MCF5056120.1"/>
    <property type="molecule type" value="Genomic_DNA"/>
</dbReference>
<dbReference type="GO" id="GO:0030254">
    <property type="term" value="P:protein secretion by the type III secretion system"/>
    <property type="evidence" value="ECO:0007669"/>
    <property type="project" value="InterPro"/>
</dbReference>
<keyword evidence="4" id="KW-0653">Protein transport</keyword>
<dbReference type="GO" id="GO:0005737">
    <property type="term" value="C:cytoplasm"/>
    <property type="evidence" value="ECO:0007669"/>
    <property type="project" value="UniProtKB-SubCell"/>
</dbReference>
<dbReference type="AlphaFoldDB" id="A0AAW5A0S7"/>
<comment type="caution">
    <text evidence="7">The sequence shown here is derived from an EMBL/GenBank/DDBJ whole genome shotgun (WGS) entry which is preliminary data.</text>
</comment>
<keyword evidence="8" id="KW-1185">Reference proteome</keyword>
<evidence type="ECO:0000313" key="8">
    <source>
        <dbReference type="Proteomes" id="UP000814172"/>
    </source>
</evidence>
<keyword evidence="2" id="KW-0813">Transport</keyword>
<evidence type="ECO:0000313" key="7">
    <source>
        <dbReference type="EMBL" id="MCF5056120.1"/>
    </source>
</evidence>
<dbReference type="RefSeq" id="WP_070996761.1">
    <property type="nucleotide sequence ID" value="NZ_FNTR01000004.1"/>
</dbReference>
<dbReference type="NCBIfam" id="TIGR02499">
    <property type="entry name" value="HrpE_YscL_not"/>
    <property type="match status" value="1"/>
</dbReference>
<gene>
    <name evidence="7" type="ORF">GIW75_03895</name>
</gene>
<evidence type="ECO:0000256" key="1">
    <source>
        <dbReference type="ARBA" id="ARBA00004496"/>
    </source>
</evidence>